<dbReference type="RefSeq" id="WP_254292069.1">
    <property type="nucleotide sequence ID" value="NZ_JAMLDX010000003.1"/>
</dbReference>
<keyword evidence="10" id="KW-1185">Reference proteome</keyword>
<keyword evidence="4 7" id="KW-0812">Transmembrane</keyword>
<feature type="transmembrane region" description="Helical" evidence="7">
    <location>
        <begin position="134"/>
        <end position="155"/>
    </location>
</feature>
<dbReference type="InterPro" id="IPR000515">
    <property type="entry name" value="MetI-like"/>
</dbReference>
<dbReference type="Pfam" id="PF19300">
    <property type="entry name" value="BPD_transp_1_N"/>
    <property type="match status" value="1"/>
</dbReference>
<feature type="transmembrane region" description="Helical" evidence="7">
    <location>
        <begin position="281"/>
        <end position="304"/>
    </location>
</feature>
<evidence type="ECO:0000256" key="3">
    <source>
        <dbReference type="ARBA" id="ARBA00022475"/>
    </source>
</evidence>
<dbReference type="SUPFAM" id="SSF161098">
    <property type="entry name" value="MetI-like"/>
    <property type="match status" value="1"/>
</dbReference>
<dbReference type="AlphaFoldDB" id="A0A9X2KKT3"/>
<name>A0A9X2KKT3_9SPHN</name>
<dbReference type="InterPro" id="IPR045621">
    <property type="entry name" value="BPD_transp_1_N"/>
</dbReference>
<keyword evidence="5 7" id="KW-1133">Transmembrane helix</keyword>
<sequence length="314" mass="33355">MIRYILRRFLLAVPTLLLVALAVFALVRMIPGDPAQVMLGEGADAAAIAALRGELGLDEPLPVQFVAWLGNVAAGDLGTSIVTSQPVGALILSRFALTATVVLTSVAFATLIAVALGLLAAWRRNRRLDWTISGAASLVLAVPSFWLGLILLLVFGVELHWLPVVGYVSVGEGGLAALVFLVLPIVTLTISETGVLTRMMRSSAIDVLGYDYVTHARAKGLSEGVVLRRHVFPNAFAPTLTLVGLTLGHLLGGVAVIETVFTLPGLGRLMVNAVLSRDYPVIQGCLLFTAVIYVLVNLTVDLLYPLFDPRVTAE</sequence>
<feature type="transmembrane region" description="Helical" evidence="7">
    <location>
        <begin position="95"/>
        <end position="122"/>
    </location>
</feature>
<evidence type="ECO:0000256" key="2">
    <source>
        <dbReference type="ARBA" id="ARBA00022448"/>
    </source>
</evidence>
<dbReference type="CDD" id="cd06261">
    <property type="entry name" value="TM_PBP2"/>
    <property type="match status" value="1"/>
</dbReference>
<comment type="similarity">
    <text evidence="7">Belongs to the binding-protein-dependent transport system permease family.</text>
</comment>
<dbReference type="PANTHER" id="PTHR43163">
    <property type="entry name" value="DIPEPTIDE TRANSPORT SYSTEM PERMEASE PROTEIN DPPB-RELATED"/>
    <property type="match status" value="1"/>
</dbReference>
<comment type="subcellular location">
    <subcellularLocation>
        <location evidence="1 7">Cell membrane</location>
        <topology evidence="1 7">Multi-pass membrane protein</topology>
    </subcellularLocation>
</comment>
<dbReference type="GO" id="GO:0055085">
    <property type="term" value="P:transmembrane transport"/>
    <property type="evidence" value="ECO:0007669"/>
    <property type="project" value="InterPro"/>
</dbReference>
<comment type="caution">
    <text evidence="9">The sequence shown here is derived from an EMBL/GenBank/DDBJ whole genome shotgun (WGS) entry which is preliminary data.</text>
</comment>
<reference evidence="9" key="1">
    <citation type="submission" date="2022-05" db="EMBL/GenBank/DDBJ databases">
        <title>Sphingomonas sp. strain MG17 Genome sequencing and assembly.</title>
        <authorList>
            <person name="Kim I."/>
        </authorList>
    </citation>
    <scope>NUCLEOTIDE SEQUENCE</scope>
    <source>
        <strain evidence="9">MG17</strain>
    </source>
</reference>
<evidence type="ECO:0000256" key="1">
    <source>
        <dbReference type="ARBA" id="ARBA00004651"/>
    </source>
</evidence>
<evidence type="ECO:0000256" key="5">
    <source>
        <dbReference type="ARBA" id="ARBA00022989"/>
    </source>
</evidence>
<dbReference type="Proteomes" id="UP001139451">
    <property type="component" value="Unassembled WGS sequence"/>
</dbReference>
<accession>A0A9X2KKT3</accession>
<organism evidence="9 10">
    <name type="scientific">Sphingomonas tagetis</name>
    <dbReference type="NCBI Taxonomy" id="2949092"/>
    <lineage>
        <taxon>Bacteria</taxon>
        <taxon>Pseudomonadati</taxon>
        <taxon>Pseudomonadota</taxon>
        <taxon>Alphaproteobacteria</taxon>
        <taxon>Sphingomonadales</taxon>
        <taxon>Sphingomonadaceae</taxon>
        <taxon>Sphingomonas</taxon>
    </lineage>
</organism>
<evidence type="ECO:0000313" key="9">
    <source>
        <dbReference type="EMBL" id="MCP3729957.1"/>
    </source>
</evidence>
<feature type="domain" description="ABC transmembrane type-1" evidence="8">
    <location>
        <begin position="95"/>
        <end position="304"/>
    </location>
</feature>
<evidence type="ECO:0000259" key="8">
    <source>
        <dbReference type="PROSITE" id="PS50928"/>
    </source>
</evidence>
<dbReference type="InterPro" id="IPR035906">
    <property type="entry name" value="MetI-like_sf"/>
</dbReference>
<evidence type="ECO:0000256" key="4">
    <source>
        <dbReference type="ARBA" id="ARBA00022692"/>
    </source>
</evidence>
<feature type="transmembrane region" description="Helical" evidence="7">
    <location>
        <begin position="175"/>
        <end position="196"/>
    </location>
</feature>
<evidence type="ECO:0000256" key="7">
    <source>
        <dbReference type="RuleBase" id="RU363032"/>
    </source>
</evidence>
<feature type="transmembrane region" description="Helical" evidence="7">
    <location>
        <begin position="235"/>
        <end position="261"/>
    </location>
</feature>
<gene>
    <name evidence="9" type="ORF">M9978_05900</name>
</gene>
<keyword evidence="3" id="KW-1003">Cell membrane</keyword>
<dbReference type="Pfam" id="PF00528">
    <property type="entry name" value="BPD_transp_1"/>
    <property type="match status" value="1"/>
</dbReference>
<evidence type="ECO:0000313" key="10">
    <source>
        <dbReference type="Proteomes" id="UP001139451"/>
    </source>
</evidence>
<evidence type="ECO:0000256" key="6">
    <source>
        <dbReference type="ARBA" id="ARBA00023136"/>
    </source>
</evidence>
<keyword evidence="6 7" id="KW-0472">Membrane</keyword>
<dbReference type="PROSITE" id="PS50928">
    <property type="entry name" value="ABC_TM1"/>
    <property type="match status" value="1"/>
</dbReference>
<keyword evidence="2 7" id="KW-0813">Transport</keyword>
<dbReference type="PANTHER" id="PTHR43163:SF6">
    <property type="entry name" value="DIPEPTIDE TRANSPORT SYSTEM PERMEASE PROTEIN DPPB-RELATED"/>
    <property type="match status" value="1"/>
</dbReference>
<protein>
    <submittedName>
        <fullName evidence="9">ABC transporter permease</fullName>
    </submittedName>
</protein>
<dbReference type="GO" id="GO:0005886">
    <property type="term" value="C:plasma membrane"/>
    <property type="evidence" value="ECO:0007669"/>
    <property type="project" value="UniProtKB-SubCell"/>
</dbReference>
<proteinExistence type="inferred from homology"/>
<dbReference type="EMBL" id="JAMLDX010000003">
    <property type="protein sequence ID" value="MCP3729957.1"/>
    <property type="molecule type" value="Genomic_DNA"/>
</dbReference>
<dbReference type="Gene3D" id="1.10.3720.10">
    <property type="entry name" value="MetI-like"/>
    <property type="match status" value="1"/>
</dbReference>